<dbReference type="AlphaFoldDB" id="A0A5B7HD77"/>
<protein>
    <submittedName>
        <fullName evidence="1">Uncharacterized protein</fullName>
    </submittedName>
</protein>
<dbReference type="EMBL" id="VSRR010026007">
    <property type="protein sequence ID" value="MPC67277.1"/>
    <property type="molecule type" value="Genomic_DNA"/>
</dbReference>
<evidence type="ECO:0000313" key="2">
    <source>
        <dbReference type="Proteomes" id="UP000324222"/>
    </source>
</evidence>
<comment type="caution">
    <text evidence="1">The sequence shown here is derived from an EMBL/GenBank/DDBJ whole genome shotgun (WGS) entry which is preliminary data.</text>
</comment>
<name>A0A5B7HD77_PORTR</name>
<organism evidence="1 2">
    <name type="scientific">Portunus trituberculatus</name>
    <name type="common">Swimming crab</name>
    <name type="synonym">Neptunus trituberculatus</name>
    <dbReference type="NCBI Taxonomy" id="210409"/>
    <lineage>
        <taxon>Eukaryota</taxon>
        <taxon>Metazoa</taxon>
        <taxon>Ecdysozoa</taxon>
        <taxon>Arthropoda</taxon>
        <taxon>Crustacea</taxon>
        <taxon>Multicrustacea</taxon>
        <taxon>Malacostraca</taxon>
        <taxon>Eumalacostraca</taxon>
        <taxon>Eucarida</taxon>
        <taxon>Decapoda</taxon>
        <taxon>Pleocyemata</taxon>
        <taxon>Brachyura</taxon>
        <taxon>Eubrachyura</taxon>
        <taxon>Portunoidea</taxon>
        <taxon>Portunidae</taxon>
        <taxon>Portuninae</taxon>
        <taxon>Portunus</taxon>
    </lineage>
</organism>
<dbReference type="PROSITE" id="PS51257">
    <property type="entry name" value="PROKAR_LIPOPROTEIN"/>
    <property type="match status" value="1"/>
</dbReference>
<gene>
    <name evidence="1" type="ORF">E2C01_061450</name>
</gene>
<reference evidence="1 2" key="1">
    <citation type="submission" date="2019-05" db="EMBL/GenBank/DDBJ databases">
        <title>Another draft genome of Portunus trituberculatus and its Hox gene families provides insights of decapod evolution.</title>
        <authorList>
            <person name="Jeong J.-H."/>
            <person name="Song I."/>
            <person name="Kim S."/>
            <person name="Choi T."/>
            <person name="Kim D."/>
            <person name="Ryu S."/>
            <person name="Kim W."/>
        </authorList>
    </citation>
    <scope>NUCLEOTIDE SEQUENCE [LARGE SCALE GENOMIC DNA]</scope>
    <source>
        <tissue evidence="1">Muscle</tissue>
    </source>
</reference>
<dbReference type="Proteomes" id="UP000324222">
    <property type="component" value="Unassembled WGS sequence"/>
</dbReference>
<evidence type="ECO:0000313" key="1">
    <source>
        <dbReference type="EMBL" id="MPC67277.1"/>
    </source>
</evidence>
<keyword evidence="2" id="KW-1185">Reference proteome</keyword>
<proteinExistence type="predicted"/>
<sequence>MPCLLPRGSLLGHAGGGCLSLSGGG</sequence>
<accession>A0A5B7HD77</accession>